<sequence>MTSTKKSLLTMFTAVFAAVAVLSACGSGSEESATEGQSEGNTETKTETKTENGASSDAAAGGVFQLGSEPLEFTFYGHYDWYTMPEWGGDDSTAWIKENKKVNVVPVHSGGNAKQKFNTMIASNDLPDVMWMDRGADVEKLRAAGMLVPYDDYLDKYPNLKEWLGEAGLNMLRSPDGKIYQFPNWYTNQPNGNAGYVVNKKIYEELGSPKLETTDDLYNYLLQVKEKFPDVVPFEPHLAKDGQGLDVLVSAFGENFVTAQIGQRAAVNGGELGSIFTNEVFREGTQYASKLFREKLMTQDALTQTVDQITEKIVTGRVAVFASASPTELGMKGHIELTKNDPNAGYFMIWPVAKPGLDQKKIFSGTYTQLGWNVSVITKAAEDPEKIFAFLDWYTGPEGQRVLMWGPEGKYWNGVEGDGTPKFTEAYVSDTAGLIDLQSKTVNLMWNGNTVYVDQSKAKYESTLPPEQRNWATNYQYEITWKTQANATEFINLSPAPDSEEGIIQQRVNDIFTEARAKALYAKSDAEVLAILDQADKDAQDAGHAKLLAYQTQKWQENVARMKGN</sequence>
<feature type="region of interest" description="Disordered" evidence="1">
    <location>
        <begin position="28"/>
        <end position="60"/>
    </location>
</feature>
<gene>
    <name evidence="3" type="ORF">FE782_18955</name>
</gene>
<dbReference type="RefSeq" id="WP_138195811.1">
    <property type="nucleotide sequence ID" value="NZ_VCIW01000013.1"/>
</dbReference>
<dbReference type="EMBL" id="VCIW01000013">
    <property type="protein sequence ID" value="TLS50777.1"/>
    <property type="molecule type" value="Genomic_DNA"/>
</dbReference>
<dbReference type="PROSITE" id="PS51257">
    <property type="entry name" value="PROKAR_LIPOPROTEIN"/>
    <property type="match status" value="1"/>
</dbReference>
<feature type="compositionally biased region" description="Polar residues" evidence="1">
    <location>
        <begin position="29"/>
        <end position="38"/>
    </location>
</feature>
<keyword evidence="4" id="KW-1185">Reference proteome</keyword>
<name>A0A5R9G347_9BACL</name>
<evidence type="ECO:0000313" key="3">
    <source>
        <dbReference type="EMBL" id="TLS50777.1"/>
    </source>
</evidence>
<dbReference type="InterPro" id="IPR006059">
    <property type="entry name" value="SBP"/>
</dbReference>
<feature type="chain" id="PRO_5039071027" evidence="2">
    <location>
        <begin position="18"/>
        <end position="565"/>
    </location>
</feature>
<dbReference type="PANTHER" id="PTHR43649:SF12">
    <property type="entry name" value="DIACETYLCHITOBIOSE BINDING PROTEIN DASA"/>
    <property type="match status" value="1"/>
</dbReference>
<dbReference type="Pfam" id="PF01547">
    <property type="entry name" value="SBP_bac_1"/>
    <property type="match status" value="1"/>
</dbReference>
<dbReference type="InterPro" id="IPR050490">
    <property type="entry name" value="Bact_solute-bd_prot1"/>
</dbReference>
<dbReference type="SUPFAM" id="SSF53850">
    <property type="entry name" value="Periplasmic binding protein-like II"/>
    <property type="match status" value="1"/>
</dbReference>
<dbReference type="PANTHER" id="PTHR43649">
    <property type="entry name" value="ARABINOSE-BINDING PROTEIN-RELATED"/>
    <property type="match status" value="1"/>
</dbReference>
<evidence type="ECO:0000256" key="1">
    <source>
        <dbReference type="SAM" id="MobiDB-lite"/>
    </source>
</evidence>
<dbReference type="AlphaFoldDB" id="A0A5R9G347"/>
<dbReference type="Proteomes" id="UP000309676">
    <property type="component" value="Unassembled WGS sequence"/>
</dbReference>
<proteinExistence type="predicted"/>
<organism evidence="3 4">
    <name type="scientific">Paenibacillus antri</name>
    <dbReference type="NCBI Taxonomy" id="2582848"/>
    <lineage>
        <taxon>Bacteria</taxon>
        <taxon>Bacillati</taxon>
        <taxon>Bacillota</taxon>
        <taxon>Bacilli</taxon>
        <taxon>Bacillales</taxon>
        <taxon>Paenibacillaceae</taxon>
        <taxon>Paenibacillus</taxon>
    </lineage>
</organism>
<dbReference type="OrthoDB" id="2752887at2"/>
<reference evidence="3 4" key="1">
    <citation type="submission" date="2019-05" db="EMBL/GenBank/DDBJ databases">
        <authorList>
            <person name="Narsing Rao M.P."/>
            <person name="Li W.J."/>
        </authorList>
    </citation>
    <scope>NUCLEOTIDE SEQUENCE [LARGE SCALE GENOMIC DNA]</scope>
    <source>
        <strain evidence="3 4">SYSU_K30003</strain>
    </source>
</reference>
<evidence type="ECO:0000256" key="2">
    <source>
        <dbReference type="SAM" id="SignalP"/>
    </source>
</evidence>
<comment type="caution">
    <text evidence="3">The sequence shown here is derived from an EMBL/GenBank/DDBJ whole genome shotgun (WGS) entry which is preliminary data.</text>
</comment>
<dbReference type="Gene3D" id="3.40.190.10">
    <property type="entry name" value="Periplasmic binding protein-like II"/>
    <property type="match status" value="2"/>
</dbReference>
<feature type="signal peptide" evidence="2">
    <location>
        <begin position="1"/>
        <end position="17"/>
    </location>
</feature>
<protein>
    <submittedName>
        <fullName evidence="3">Extracellular solute-binding protein</fullName>
    </submittedName>
</protein>
<keyword evidence="2" id="KW-0732">Signal</keyword>
<accession>A0A5R9G347</accession>
<evidence type="ECO:0000313" key="4">
    <source>
        <dbReference type="Proteomes" id="UP000309676"/>
    </source>
</evidence>